<feature type="chain" id="PRO_5009910404" evidence="3">
    <location>
        <begin position="22"/>
        <end position="946"/>
    </location>
</feature>
<sequence>MNLLTRLLLLLFWLISIDAQAQIPSKKIERVYEKYLSVPEKKLPISSDSLILVKLNRVLSPAELAKINPSRRFSSTHFVLNKSALKSLSADLVYQAPANSLWKASDELGQLLGEKNKQDKILKIKFVLKDLKNGIPSFLSPYQPEVDYRYHLITVLIPIARVPSILQEETVLFADITQAVKEEAVQSYFDHTLNEVSTVHALFPELNGAGITISLKERMFDVNDIDLLGKYIPGAIAPSSQVIPHATDMATTALGNGNSFYKGLGVAPSGKLSSSDVDKSQLPDDLKNFKDLNINIQNHSYGTRIQSIYGTEALAYDQQVFESNELIHIFSSGNSGDSIPKAGTYIGLPATANLSANVKNAKNILVIGGIDRENNIMLKSSRGPAYDGRVKPDLVSYGEDGTSPATALTSGVSMLFEQKYKSLYGKAPSSALLRSILINSADDLGRPQLDYIYGYGKLNAFQALNTLIENRFKTGVLSQDQDFSFPIQVPANQKSIKVTLVWIDPPAQINAAQSIINHLDLSLTSPSGEVTLPWVLSTYPHLDSLAAPAVRKIDQLNTVQQLTLENLSPGTYTVHIKGRQVKQAIQEFSFAYSLTAANSFRWAYPENNDQVIAGEENYLRWQTSFPTGKTGKLSISYDNGTNWEVLNNSTDLSKNFYKWATPGNLMTKAWLKMETEGQTIQSNAFIVSRAPQLQIGYNCDDALLFHWKPIANASSYTLYHLKDQKMVPLAENITDTLTIVQKKNSSSSTVFAISATAAGFTGLRSRTMDYTAQGISCYTRSFTGDPFEKEIRLNLNIGTTNNLKKLIWEKQTAKDIFIPLAETNVLTNQLTYNYSDLNPQVGPQWYRVTMETLDGRKIPTEVILVNFLKETDFSFYPNPVVSQINILNGGYEEYKFELYNLLGQRVFEEKANGNTQFDISRLTTGLYIGVITVNGKSLKKIKVLKK</sequence>
<comment type="similarity">
    <text evidence="1 2">Belongs to the peptidase S8 family.</text>
</comment>
<dbReference type="PANTHER" id="PTHR43399">
    <property type="entry name" value="SUBTILISIN-RELATED"/>
    <property type="match status" value="1"/>
</dbReference>
<feature type="signal peptide" evidence="3">
    <location>
        <begin position="1"/>
        <end position="21"/>
    </location>
</feature>
<dbReference type="GO" id="GO:0004252">
    <property type="term" value="F:serine-type endopeptidase activity"/>
    <property type="evidence" value="ECO:0007669"/>
    <property type="project" value="InterPro"/>
</dbReference>
<proteinExistence type="inferred from homology"/>
<feature type="domain" description="Peptidase S8/S53" evidence="4">
    <location>
        <begin position="244"/>
        <end position="456"/>
    </location>
</feature>
<dbReference type="Gene3D" id="2.60.120.380">
    <property type="match status" value="1"/>
</dbReference>
<evidence type="ECO:0000256" key="1">
    <source>
        <dbReference type="ARBA" id="ARBA00011073"/>
    </source>
</evidence>
<organism evidence="6 7">
    <name type="scientific">Pedobacter caeni</name>
    <dbReference type="NCBI Taxonomy" id="288992"/>
    <lineage>
        <taxon>Bacteria</taxon>
        <taxon>Pseudomonadati</taxon>
        <taxon>Bacteroidota</taxon>
        <taxon>Sphingobacteriia</taxon>
        <taxon>Sphingobacteriales</taxon>
        <taxon>Sphingobacteriaceae</taxon>
        <taxon>Pedobacter</taxon>
    </lineage>
</organism>
<comment type="caution">
    <text evidence="2">Lacks conserved residue(s) required for the propagation of feature annotation.</text>
</comment>
<dbReference type="InterPro" id="IPR026444">
    <property type="entry name" value="Secre_tail"/>
</dbReference>
<name>A0A1M5GC07_9SPHI</name>
<dbReference type="InterPro" id="IPR034058">
    <property type="entry name" value="TagA/B/C/D_pept_dom"/>
</dbReference>
<dbReference type="RefSeq" id="WP_143166861.1">
    <property type="nucleotide sequence ID" value="NZ_FQUQ01000004.1"/>
</dbReference>
<dbReference type="GO" id="GO:0006508">
    <property type="term" value="P:proteolysis"/>
    <property type="evidence" value="ECO:0007669"/>
    <property type="project" value="InterPro"/>
</dbReference>
<dbReference type="Pfam" id="PF18962">
    <property type="entry name" value="Por_Secre_tail"/>
    <property type="match status" value="1"/>
</dbReference>
<dbReference type="OrthoDB" id="9792152at2"/>
<dbReference type="PANTHER" id="PTHR43399:SF4">
    <property type="entry name" value="CELL WALL-ASSOCIATED PROTEASE"/>
    <property type="match status" value="1"/>
</dbReference>
<dbReference type="PROSITE" id="PS51892">
    <property type="entry name" value="SUBTILASE"/>
    <property type="match status" value="1"/>
</dbReference>
<feature type="domain" description="Secretion system C-terminal sorting" evidence="5">
    <location>
        <begin position="876"/>
        <end position="943"/>
    </location>
</feature>
<accession>A0A1M5GC07</accession>
<evidence type="ECO:0000259" key="4">
    <source>
        <dbReference type="Pfam" id="PF00082"/>
    </source>
</evidence>
<dbReference type="NCBIfam" id="TIGR04183">
    <property type="entry name" value="Por_Secre_tail"/>
    <property type="match status" value="1"/>
</dbReference>
<dbReference type="STRING" id="288992.SAMN04488522_104153"/>
<evidence type="ECO:0000313" key="7">
    <source>
        <dbReference type="Proteomes" id="UP000184287"/>
    </source>
</evidence>
<keyword evidence="7" id="KW-1185">Reference proteome</keyword>
<dbReference type="SUPFAM" id="SSF52743">
    <property type="entry name" value="Subtilisin-like"/>
    <property type="match status" value="1"/>
</dbReference>
<protein>
    <submittedName>
        <fullName evidence="6">Por secretion system C-terminal sorting domain-containing protein</fullName>
    </submittedName>
</protein>
<dbReference type="InterPro" id="IPR051048">
    <property type="entry name" value="Peptidase_S8/S53_subtilisin"/>
</dbReference>
<dbReference type="AlphaFoldDB" id="A0A1M5GC07"/>
<reference evidence="7" key="1">
    <citation type="submission" date="2016-11" db="EMBL/GenBank/DDBJ databases">
        <authorList>
            <person name="Varghese N."/>
            <person name="Submissions S."/>
        </authorList>
    </citation>
    <scope>NUCLEOTIDE SEQUENCE [LARGE SCALE GENOMIC DNA]</scope>
    <source>
        <strain evidence="7">DSM 16990</strain>
    </source>
</reference>
<dbReference type="InterPro" id="IPR000209">
    <property type="entry name" value="Peptidase_S8/S53_dom"/>
</dbReference>
<gene>
    <name evidence="6" type="ORF">SAMN04488522_104153</name>
</gene>
<dbReference type="Gene3D" id="3.40.50.200">
    <property type="entry name" value="Peptidase S8/S53 domain"/>
    <property type="match status" value="1"/>
</dbReference>
<dbReference type="EMBL" id="FQUQ01000004">
    <property type="protein sequence ID" value="SHG01285.1"/>
    <property type="molecule type" value="Genomic_DNA"/>
</dbReference>
<keyword evidence="3" id="KW-0732">Signal</keyword>
<evidence type="ECO:0000259" key="5">
    <source>
        <dbReference type="Pfam" id="PF18962"/>
    </source>
</evidence>
<evidence type="ECO:0000313" key="6">
    <source>
        <dbReference type="EMBL" id="SHG01285.1"/>
    </source>
</evidence>
<dbReference type="Pfam" id="PF00082">
    <property type="entry name" value="Peptidase_S8"/>
    <property type="match status" value="1"/>
</dbReference>
<dbReference type="Proteomes" id="UP000184287">
    <property type="component" value="Unassembled WGS sequence"/>
</dbReference>
<evidence type="ECO:0000256" key="3">
    <source>
        <dbReference type="SAM" id="SignalP"/>
    </source>
</evidence>
<evidence type="ECO:0000256" key="2">
    <source>
        <dbReference type="PROSITE-ProRule" id="PRU01240"/>
    </source>
</evidence>
<dbReference type="CDD" id="cd04842">
    <property type="entry name" value="Peptidases_S8_Kp43_protease"/>
    <property type="match status" value="1"/>
</dbReference>
<dbReference type="InterPro" id="IPR036852">
    <property type="entry name" value="Peptidase_S8/S53_dom_sf"/>
</dbReference>